<dbReference type="InterPro" id="IPR004367">
    <property type="entry name" value="Cyclin_C-dom"/>
</dbReference>
<dbReference type="InterPro" id="IPR013763">
    <property type="entry name" value="Cyclin-like_dom"/>
</dbReference>
<evidence type="ECO:0000256" key="4">
    <source>
        <dbReference type="RuleBase" id="RU000383"/>
    </source>
</evidence>
<keyword evidence="2 4" id="KW-0195">Cyclin</keyword>
<accession>A0A7E4ZYI6</accession>
<evidence type="ECO:0000256" key="3">
    <source>
        <dbReference type="ARBA" id="ARBA00023306"/>
    </source>
</evidence>
<evidence type="ECO:0000256" key="1">
    <source>
        <dbReference type="ARBA" id="ARBA00022618"/>
    </source>
</evidence>
<dbReference type="Pfam" id="PF02984">
    <property type="entry name" value="Cyclin_C"/>
    <property type="match status" value="1"/>
</dbReference>
<dbReference type="GO" id="GO:0051301">
    <property type="term" value="P:cell division"/>
    <property type="evidence" value="ECO:0007669"/>
    <property type="project" value="UniProtKB-KW"/>
</dbReference>
<evidence type="ECO:0000259" key="5">
    <source>
        <dbReference type="SMART" id="SM00385"/>
    </source>
</evidence>
<dbReference type="Proteomes" id="UP000492821">
    <property type="component" value="Unassembled WGS sequence"/>
</dbReference>
<dbReference type="InterPro" id="IPR036915">
    <property type="entry name" value="Cyclin-like_sf"/>
</dbReference>
<proteinExistence type="inferred from homology"/>
<dbReference type="Pfam" id="PF00134">
    <property type="entry name" value="Cyclin_N"/>
    <property type="match status" value="1"/>
</dbReference>
<dbReference type="SUPFAM" id="SSF47954">
    <property type="entry name" value="Cyclin-like"/>
    <property type="match status" value="2"/>
</dbReference>
<protein>
    <submittedName>
        <fullName evidence="7">G2/mitotic-specific cyclin-B3</fullName>
    </submittedName>
</protein>
<dbReference type="AlphaFoldDB" id="A0A7E4ZYI6"/>
<evidence type="ECO:0000313" key="7">
    <source>
        <dbReference type="WBParaSite" id="Pan_g3649.t3"/>
    </source>
</evidence>
<evidence type="ECO:0000256" key="2">
    <source>
        <dbReference type="ARBA" id="ARBA00023127"/>
    </source>
</evidence>
<reference evidence="7" key="2">
    <citation type="submission" date="2020-10" db="UniProtKB">
        <authorList>
            <consortium name="WormBaseParasite"/>
        </authorList>
    </citation>
    <scope>IDENTIFICATION</scope>
</reference>
<dbReference type="InterPro" id="IPR039361">
    <property type="entry name" value="Cyclin"/>
</dbReference>
<dbReference type="WBParaSite" id="Pan_g3649.t3">
    <property type="protein sequence ID" value="Pan_g3649.t3"/>
    <property type="gene ID" value="Pan_g3649"/>
</dbReference>
<keyword evidence="6" id="KW-1185">Reference proteome</keyword>
<keyword evidence="1" id="KW-0132">Cell division</keyword>
<reference evidence="6" key="1">
    <citation type="journal article" date="2013" name="Genetics">
        <title>The draft genome and transcriptome of Panagrellus redivivus are shaped by the harsh demands of a free-living lifestyle.</title>
        <authorList>
            <person name="Srinivasan J."/>
            <person name="Dillman A.R."/>
            <person name="Macchietto M.G."/>
            <person name="Heikkinen L."/>
            <person name="Lakso M."/>
            <person name="Fracchia K.M."/>
            <person name="Antoshechkin I."/>
            <person name="Mortazavi A."/>
            <person name="Wong G."/>
            <person name="Sternberg P.W."/>
        </authorList>
    </citation>
    <scope>NUCLEOTIDE SEQUENCE [LARGE SCALE GENOMIC DNA]</scope>
    <source>
        <strain evidence="6">MT8872</strain>
    </source>
</reference>
<name>A0A7E4ZYI6_PANRE</name>
<keyword evidence="3" id="KW-0131">Cell cycle</keyword>
<dbReference type="InterPro" id="IPR006671">
    <property type="entry name" value="Cyclin_N"/>
</dbReference>
<comment type="similarity">
    <text evidence="4">Belongs to the cyclin family.</text>
</comment>
<evidence type="ECO:0000313" key="6">
    <source>
        <dbReference type="Proteomes" id="UP000492821"/>
    </source>
</evidence>
<dbReference type="PANTHER" id="PTHR10177">
    <property type="entry name" value="CYCLINS"/>
    <property type="match status" value="1"/>
</dbReference>
<dbReference type="FunFam" id="1.10.472.10:FF:000001">
    <property type="entry name" value="G2/mitotic-specific cyclin"/>
    <property type="match status" value="1"/>
</dbReference>
<sequence length="404" mass="45758">MDSDKELIVITAGRKVRRTARKTARYTKAIFGELAGCLAPTDPTVPRMEGITKRFCINVNNKANIHAQPPAPGKPLKRIVNAFKPKRTVLAPHNAAPYPAKCVPDVPVKEVFAYEGEPMDVDVPNVISTALVWRATAFDARIPPVDLDMHDSAVKYLMARERTRAVKPDFLNGTGLNNRMRQILVDWLFQLELRCGTSHHTLQLGVAMLDYCLSNIQVDRIQLQLLGATCLFMASKFEEVYPPGLNDIVYLSAQSFTKKDVIRMELIVFKCLNYDINLTTPCNFLDPYKIFFKPSELVCHYAELIVDLTLVNYDVCQVLPSLRAQGALYLAYRLAGEPIPSKMYALFGATEKELQEVALRFRPLIELFSQTSKECTVHRKFKQAKYRNFTSRVPMEVVEAAYQF</sequence>
<dbReference type="Gene3D" id="1.10.472.10">
    <property type="entry name" value="Cyclin-like"/>
    <property type="match status" value="2"/>
</dbReference>
<organism evidence="6 7">
    <name type="scientific">Panagrellus redivivus</name>
    <name type="common">Microworm</name>
    <dbReference type="NCBI Taxonomy" id="6233"/>
    <lineage>
        <taxon>Eukaryota</taxon>
        <taxon>Metazoa</taxon>
        <taxon>Ecdysozoa</taxon>
        <taxon>Nematoda</taxon>
        <taxon>Chromadorea</taxon>
        <taxon>Rhabditida</taxon>
        <taxon>Tylenchina</taxon>
        <taxon>Panagrolaimomorpha</taxon>
        <taxon>Panagrolaimoidea</taxon>
        <taxon>Panagrolaimidae</taxon>
        <taxon>Panagrellus</taxon>
    </lineage>
</organism>
<dbReference type="SMART" id="SM00385">
    <property type="entry name" value="CYCLIN"/>
    <property type="match status" value="1"/>
</dbReference>
<feature type="domain" description="Cyclin-like" evidence="5">
    <location>
        <begin position="186"/>
        <end position="270"/>
    </location>
</feature>
<dbReference type="CDD" id="cd20537">
    <property type="entry name" value="CYCLIN_CCNO-like_rpt2"/>
    <property type="match status" value="1"/>
</dbReference>